<dbReference type="RefSeq" id="WP_343787576.1">
    <property type="nucleotide sequence ID" value="NZ_BAAAFH010000011.1"/>
</dbReference>
<feature type="compositionally biased region" description="Basic and acidic residues" evidence="1">
    <location>
        <begin position="78"/>
        <end position="91"/>
    </location>
</feature>
<evidence type="ECO:0000313" key="4">
    <source>
        <dbReference type="Proteomes" id="UP001501126"/>
    </source>
</evidence>
<gene>
    <name evidence="3" type="ORF">GCM10009118_21660</name>
</gene>
<protein>
    <recommendedName>
        <fullName evidence="5">Energy transducer TonB</fullName>
    </recommendedName>
</protein>
<name>A0ABP3Y474_9FLAO</name>
<keyword evidence="2" id="KW-0472">Membrane</keyword>
<evidence type="ECO:0000313" key="3">
    <source>
        <dbReference type="EMBL" id="GAA0875757.1"/>
    </source>
</evidence>
<dbReference type="Proteomes" id="UP001501126">
    <property type="component" value="Unassembled WGS sequence"/>
</dbReference>
<evidence type="ECO:0000256" key="2">
    <source>
        <dbReference type="SAM" id="Phobius"/>
    </source>
</evidence>
<evidence type="ECO:0008006" key="5">
    <source>
        <dbReference type="Google" id="ProtNLM"/>
    </source>
</evidence>
<sequence length="263" mass="30027">MDRFFDFIEKHRFGILTTFVVHMGIFLYLQLETYSSNVYFGDNEVYARIEVPEEMIPIEPDEIEIPEEMQQQSGEVKNLTKDVHDKREKVNEGFSRSSVDNKVEQDVKNLEQEFFNEYKNSRPQTGTSGETTEQRTSNNQRTSTTNSQNNESGSSSGGDKVYAGRTMVNYDLEGRKPHNNNDWYIRNPGYTCGSGSNGTVVIAIRVNQNGDVISARYVAEKSVNANNCMIQKAEEYALKSRFAYKESAPKAQDGFIMYNFDSK</sequence>
<accession>A0ABP3Y474</accession>
<keyword evidence="2" id="KW-0812">Transmembrane</keyword>
<feature type="compositionally biased region" description="Polar residues" evidence="1">
    <location>
        <begin position="121"/>
        <end position="131"/>
    </location>
</feature>
<keyword evidence="4" id="KW-1185">Reference proteome</keyword>
<dbReference type="EMBL" id="BAAAFH010000011">
    <property type="protein sequence ID" value="GAA0875757.1"/>
    <property type="molecule type" value="Genomic_DNA"/>
</dbReference>
<feature type="compositionally biased region" description="Basic and acidic residues" evidence="1">
    <location>
        <begin position="99"/>
        <end position="111"/>
    </location>
</feature>
<organism evidence="3 4">
    <name type="scientific">Wandonia haliotis</name>
    <dbReference type="NCBI Taxonomy" id="574963"/>
    <lineage>
        <taxon>Bacteria</taxon>
        <taxon>Pseudomonadati</taxon>
        <taxon>Bacteroidota</taxon>
        <taxon>Flavobacteriia</taxon>
        <taxon>Flavobacteriales</taxon>
        <taxon>Crocinitomicaceae</taxon>
        <taxon>Wandonia</taxon>
    </lineage>
</organism>
<keyword evidence="2" id="KW-1133">Transmembrane helix</keyword>
<proteinExistence type="predicted"/>
<feature type="transmembrane region" description="Helical" evidence="2">
    <location>
        <begin position="12"/>
        <end position="31"/>
    </location>
</feature>
<feature type="region of interest" description="Disordered" evidence="1">
    <location>
        <begin position="70"/>
        <end position="162"/>
    </location>
</feature>
<evidence type="ECO:0000256" key="1">
    <source>
        <dbReference type="SAM" id="MobiDB-lite"/>
    </source>
</evidence>
<comment type="caution">
    <text evidence="3">The sequence shown here is derived from an EMBL/GenBank/DDBJ whole genome shotgun (WGS) entry which is preliminary data.</text>
</comment>
<reference evidence="4" key="1">
    <citation type="journal article" date="2019" name="Int. J. Syst. Evol. Microbiol.">
        <title>The Global Catalogue of Microorganisms (GCM) 10K type strain sequencing project: providing services to taxonomists for standard genome sequencing and annotation.</title>
        <authorList>
            <consortium name="The Broad Institute Genomics Platform"/>
            <consortium name="The Broad Institute Genome Sequencing Center for Infectious Disease"/>
            <person name="Wu L."/>
            <person name="Ma J."/>
        </authorList>
    </citation>
    <scope>NUCLEOTIDE SEQUENCE [LARGE SCALE GENOMIC DNA]</scope>
    <source>
        <strain evidence="4">JCM 16083</strain>
    </source>
</reference>
<feature type="compositionally biased region" description="Low complexity" evidence="1">
    <location>
        <begin position="134"/>
        <end position="158"/>
    </location>
</feature>